<name>A0A3M7M966_9PLEO</name>
<evidence type="ECO:0000256" key="8">
    <source>
        <dbReference type="ARBA" id="ARBA00023310"/>
    </source>
</evidence>
<dbReference type="Proteomes" id="UP000265663">
    <property type="component" value="Unassembled WGS sequence"/>
</dbReference>
<evidence type="ECO:0000256" key="4">
    <source>
        <dbReference type="ARBA" id="ARBA00022448"/>
    </source>
</evidence>
<keyword evidence="8" id="KW-0066">ATP synthesis</keyword>
<dbReference type="NCBIfam" id="TIGR01145">
    <property type="entry name" value="ATP_synt_delta"/>
    <property type="match status" value="1"/>
</dbReference>
<keyword evidence="5" id="KW-0375">Hydrogen ion transport</keyword>
<organism evidence="10 11">
    <name type="scientific">Pyrenophora seminiperda CCB06</name>
    <dbReference type="NCBI Taxonomy" id="1302712"/>
    <lineage>
        <taxon>Eukaryota</taxon>
        <taxon>Fungi</taxon>
        <taxon>Dikarya</taxon>
        <taxon>Ascomycota</taxon>
        <taxon>Pezizomycotina</taxon>
        <taxon>Dothideomycetes</taxon>
        <taxon>Pleosporomycetidae</taxon>
        <taxon>Pleosporales</taxon>
        <taxon>Pleosporineae</taxon>
        <taxon>Pleosporaceae</taxon>
        <taxon>Pyrenophora</taxon>
    </lineage>
</organism>
<evidence type="ECO:0000256" key="3">
    <source>
        <dbReference type="ARBA" id="ARBA00014723"/>
    </source>
</evidence>
<dbReference type="InterPro" id="IPR000711">
    <property type="entry name" value="ATPase_OSCP/dsu"/>
</dbReference>
<keyword evidence="4" id="KW-0813">Transport</keyword>
<dbReference type="AlphaFoldDB" id="A0A3M7M966"/>
<comment type="similarity">
    <text evidence="2">Belongs to the ATPase delta chain family.</text>
</comment>
<gene>
    <name evidence="10" type="ORF">GMOD_00005552</name>
</gene>
<dbReference type="Pfam" id="PF00213">
    <property type="entry name" value="OSCP"/>
    <property type="match status" value="1"/>
</dbReference>
<proteinExistence type="inferred from homology"/>
<dbReference type="HAMAP" id="MF_01416">
    <property type="entry name" value="ATP_synth_delta_bact"/>
    <property type="match status" value="1"/>
</dbReference>
<accession>A0A3M7M966</accession>
<dbReference type="EMBL" id="KE747826">
    <property type="protein sequence ID" value="RMZ71055.1"/>
    <property type="molecule type" value="Genomic_DNA"/>
</dbReference>
<dbReference type="OrthoDB" id="1262810at2759"/>
<feature type="region of interest" description="Disordered" evidence="9">
    <location>
        <begin position="1"/>
        <end position="25"/>
    </location>
</feature>
<evidence type="ECO:0000256" key="9">
    <source>
        <dbReference type="SAM" id="MobiDB-lite"/>
    </source>
</evidence>
<dbReference type="GO" id="GO:0046933">
    <property type="term" value="F:proton-transporting ATP synthase activity, rotational mechanism"/>
    <property type="evidence" value="ECO:0007669"/>
    <property type="project" value="InterPro"/>
</dbReference>
<reference evidence="10 11" key="1">
    <citation type="journal article" date="2014" name="PLoS ONE">
        <title>De novo Genome Assembly of the Fungal Plant Pathogen Pyrenophora semeniperda.</title>
        <authorList>
            <person name="Soliai M.M."/>
            <person name="Meyer S.E."/>
            <person name="Udall J.A."/>
            <person name="Elzinga D.E."/>
            <person name="Hermansen R.A."/>
            <person name="Bodily P.M."/>
            <person name="Hart A.A."/>
            <person name="Coleman C.E."/>
        </authorList>
    </citation>
    <scope>NUCLEOTIDE SEQUENCE [LARGE SCALE GENOMIC DNA]</scope>
    <source>
        <strain evidence="10 11">CCB06</strain>
        <tissue evidence="10">Mycelium</tissue>
    </source>
</reference>
<dbReference type="PRINTS" id="PR00125">
    <property type="entry name" value="ATPASEDELTA"/>
</dbReference>
<dbReference type="SUPFAM" id="SSF47928">
    <property type="entry name" value="N-terminal domain of the delta subunit of the F1F0-ATP synthase"/>
    <property type="match status" value="1"/>
</dbReference>
<comment type="subcellular location">
    <subcellularLocation>
        <location evidence="1">Membrane</location>
    </subcellularLocation>
</comment>
<evidence type="ECO:0000256" key="2">
    <source>
        <dbReference type="ARBA" id="ARBA00007046"/>
    </source>
</evidence>
<dbReference type="Gene3D" id="1.10.520.20">
    <property type="entry name" value="N-terminal domain of the delta subunit of the F1F0-ATP synthase"/>
    <property type="match status" value="1"/>
</dbReference>
<keyword evidence="6" id="KW-0406">Ion transport</keyword>
<evidence type="ECO:0000256" key="6">
    <source>
        <dbReference type="ARBA" id="ARBA00023065"/>
    </source>
</evidence>
<evidence type="ECO:0000256" key="5">
    <source>
        <dbReference type="ARBA" id="ARBA00022781"/>
    </source>
</evidence>
<dbReference type="GO" id="GO:0016020">
    <property type="term" value="C:membrane"/>
    <property type="evidence" value="ECO:0007669"/>
    <property type="project" value="UniProtKB-SubCell"/>
</dbReference>
<keyword evidence="11" id="KW-1185">Reference proteome</keyword>
<evidence type="ECO:0000313" key="11">
    <source>
        <dbReference type="Proteomes" id="UP000265663"/>
    </source>
</evidence>
<evidence type="ECO:0000256" key="1">
    <source>
        <dbReference type="ARBA" id="ARBA00004370"/>
    </source>
</evidence>
<evidence type="ECO:0000256" key="7">
    <source>
        <dbReference type="ARBA" id="ARBA00023136"/>
    </source>
</evidence>
<sequence length="271" mass="28705">MLQPVDGAEPGSETSSQYPHLHPRYSSCPIPQSISPLPTMSAARAFSTAFRAGAPRAPIAARYAATRSYAAAAGPTGSANKPPIALFGVDGTYASALYTAAAKTNALDPTAKSLQNLQAVFQKDPKLNDILHAPSLSVSDKQQIVQELQKHIGGADKEGIVKNLLNTLAQNNRLGVLQGVVEKFSVLMGAHRGEVELVVTSAAPLDNRTISRLEAAIKNSQYVTSGQSLKVVPKVNPEIRGGLIVEIADRTIDLSVSSKMAKMNKLLKDTL</sequence>
<keyword evidence="7" id="KW-0472">Membrane</keyword>
<evidence type="ECO:0000313" key="10">
    <source>
        <dbReference type="EMBL" id="RMZ71055.1"/>
    </source>
</evidence>
<protein>
    <recommendedName>
        <fullName evidence="3">ATP synthase subunit 5, mitochondrial</fullName>
    </recommendedName>
</protein>
<dbReference type="PANTHER" id="PTHR11910">
    <property type="entry name" value="ATP SYNTHASE DELTA CHAIN"/>
    <property type="match status" value="1"/>
</dbReference>
<dbReference type="InterPro" id="IPR026015">
    <property type="entry name" value="ATP_synth_OSCP/delta_N_sf"/>
</dbReference>